<dbReference type="Proteomes" id="UP000251666">
    <property type="component" value="Chromosome"/>
</dbReference>
<protein>
    <submittedName>
        <fullName evidence="1">Uncharacterized protein</fullName>
    </submittedName>
</protein>
<accession>A0A176NU48</accession>
<dbReference type="AlphaFoldDB" id="A0A176NU48"/>
<dbReference type="RefSeq" id="WP_053123091.1">
    <property type="nucleotide sequence ID" value="NZ_CP022201.1"/>
</dbReference>
<keyword evidence="2" id="KW-1185">Reference proteome</keyword>
<reference evidence="2" key="1">
    <citation type="journal article" date="2021" name="Front. Microbiol.">
        <title>Genomic Analysis of the 1-Aminocyclopropane-1-Carboxylate Deaminase-Producing Pseudomonas thivervalensis SC5 Reveals Its Multifaceted Roles in Soil and in Beneficial Interactions With Plants.</title>
        <authorList>
            <person name="Nascimento F.X."/>
            <person name="Uron P."/>
            <person name="Glick B.R."/>
            <person name="Giachini A."/>
            <person name="Rossi M.J."/>
        </authorList>
    </citation>
    <scope>NUCLEOTIDE SEQUENCE [LARGE SCALE GENOMIC DNA]</scope>
    <source>
        <strain evidence="2">PLM3</strain>
    </source>
</reference>
<dbReference type="EMBL" id="CP022202">
    <property type="protein sequence ID" value="AXA64034.1"/>
    <property type="molecule type" value="Genomic_DNA"/>
</dbReference>
<proteinExistence type="predicted"/>
<name>A0A176NU48_9PSED</name>
<organism evidence="1 2">
    <name type="scientific">Pseudomonas thivervalensis</name>
    <dbReference type="NCBI Taxonomy" id="86265"/>
    <lineage>
        <taxon>Bacteria</taxon>
        <taxon>Pseudomonadati</taxon>
        <taxon>Pseudomonadota</taxon>
        <taxon>Gammaproteobacteria</taxon>
        <taxon>Pseudomonadales</taxon>
        <taxon>Pseudomonadaceae</taxon>
        <taxon>Pseudomonas</taxon>
    </lineage>
</organism>
<sequence length="119" mass="12896">MGMLVACEYGAEPDPLKNALLDAPPELVFKGQLAGQFTHLVVHDCAVYKIEGQSAKDMTWTVVLETEPYPFFTSCDRQSLSKGKESVTVELGRMAFGAGGCCATGGTYRTNDGRGWKKL</sequence>
<gene>
    <name evidence="1" type="ORF">CEQ51_01660</name>
</gene>
<evidence type="ECO:0000313" key="2">
    <source>
        <dbReference type="Proteomes" id="UP000251666"/>
    </source>
</evidence>
<dbReference type="GeneID" id="301220224"/>
<evidence type="ECO:0000313" key="1">
    <source>
        <dbReference type="EMBL" id="AXA64034.1"/>
    </source>
</evidence>
<dbReference type="KEGG" id="pthv:CE140_01660"/>